<comment type="caution">
    <text evidence="3">The sequence shown here is derived from an EMBL/GenBank/DDBJ whole genome shotgun (WGS) entry which is preliminary data.</text>
</comment>
<evidence type="ECO:0000313" key="3">
    <source>
        <dbReference type="EMBL" id="RDY01436.1"/>
    </source>
</evidence>
<feature type="domain" description="Reverse transcriptase Ty1/copia-type" evidence="2">
    <location>
        <begin position="166"/>
        <end position="362"/>
    </location>
</feature>
<protein>
    <recommendedName>
        <fullName evidence="2">Reverse transcriptase Ty1/copia-type domain-containing protein</fullName>
    </recommendedName>
</protein>
<evidence type="ECO:0000259" key="2">
    <source>
        <dbReference type="Pfam" id="PF07727"/>
    </source>
</evidence>
<dbReference type="OrthoDB" id="128382at2759"/>
<dbReference type="AlphaFoldDB" id="A0A371HF75"/>
<name>A0A371HF75_MUCPR</name>
<dbReference type="EMBL" id="QJKJ01002766">
    <property type="protein sequence ID" value="RDY01436.1"/>
    <property type="molecule type" value="Genomic_DNA"/>
</dbReference>
<feature type="compositionally biased region" description="Polar residues" evidence="1">
    <location>
        <begin position="565"/>
        <end position="589"/>
    </location>
</feature>
<dbReference type="GO" id="GO:0003676">
    <property type="term" value="F:nucleic acid binding"/>
    <property type="evidence" value="ECO:0007669"/>
    <property type="project" value="InterPro"/>
</dbReference>
<gene>
    <name evidence="3" type="ORF">CR513_15229</name>
</gene>
<dbReference type="CDD" id="cd09272">
    <property type="entry name" value="RNase_HI_RT_Ty1"/>
    <property type="match status" value="1"/>
</dbReference>
<dbReference type="InterPro" id="IPR043502">
    <property type="entry name" value="DNA/RNA_pol_sf"/>
</dbReference>
<feature type="non-terminal residue" evidence="3">
    <location>
        <position position="624"/>
    </location>
</feature>
<dbReference type="STRING" id="157652.A0A371HF75"/>
<dbReference type="Pfam" id="PF07727">
    <property type="entry name" value="RVT_2"/>
    <property type="match status" value="1"/>
</dbReference>
<feature type="non-terminal residue" evidence="3">
    <location>
        <position position="1"/>
    </location>
</feature>
<keyword evidence="4" id="KW-1185">Reference proteome</keyword>
<dbReference type="Proteomes" id="UP000257109">
    <property type="component" value="Unassembled WGS sequence"/>
</dbReference>
<accession>A0A371HF75</accession>
<proteinExistence type="predicted"/>
<dbReference type="PANTHER" id="PTHR11439:SF467">
    <property type="entry name" value="INTEGRASE CATALYTIC DOMAIN-CONTAINING PROTEIN"/>
    <property type="match status" value="1"/>
</dbReference>
<organism evidence="3 4">
    <name type="scientific">Mucuna pruriens</name>
    <name type="common">Velvet bean</name>
    <name type="synonym">Dolichos pruriens</name>
    <dbReference type="NCBI Taxonomy" id="157652"/>
    <lineage>
        <taxon>Eukaryota</taxon>
        <taxon>Viridiplantae</taxon>
        <taxon>Streptophyta</taxon>
        <taxon>Embryophyta</taxon>
        <taxon>Tracheophyta</taxon>
        <taxon>Spermatophyta</taxon>
        <taxon>Magnoliopsida</taxon>
        <taxon>eudicotyledons</taxon>
        <taxon>Gunneridae</taxon>
        <taxon>Pentapetalae</taxon>
        <taxon>rosids</taxon>
        <taxon>fabids</taxon>
        <taxon>Fabales</taxon>
        <taxon>Fabaceae</taxon>
        <taxon>Papilionoideae</taxon>
        <taxon>50 kb inversion clade</taxon>
        <taxon>NPAAA clade</taxon>
        <taxon>indigoferoid/millettioid clade</taxon>
        <taxon>Phaseoleae</taxon>
        <taxon>Mucuna</taxon>
    </lineage>
</organism>
<evidence type="ECO:0000313" key="4">
    <source>
        <dbReference type="Proteomes" id="UP000257109"/>
    </source>
</evidence>
<dbReference type="InterPro" id="IPR013103">
    <property type="entry name" value="RVT_2"/>
</dbReference>
<dbReference type="Gene3D" id="3.30.420.10">
    <property type="entry name" value="Ribonuclease H-like superfamily/Ribonuclease H"/>
    <property type="match status" value="1"/>
</dbReference>
<reference evidence="3" key="1">
    <citation type="submission" date="2018-05" db="EMBL/GenBank/DDBJ databases">
        <title>Draft genome of Mucuna pruriens seed.</title>
        <authorList>
            <person name="Nnadi N.E."/>
            <person name="Vos R."/>
            <person name="Hasami M.H."/>
            <person name="Devisetty U.K."/>
            <person name="Aguiy J.C."/>
        </authorList>
    </citation>
    <scope>NUCLEOTIDE SEQUENCE [LARGE SCALE GENOMIC DNA]</scope>
    <source>
        <strain evidence="3">JCA_2017</strain>
    </source>
</reference>
<sequence length="624" mass="71531">MKHKSEVCQIFVDFFCLVKNQFGKSIKRLWSDNGIEFVNLEFSKFLKDNGVVHELTCVNTPTKWARKNRHFLECVAFFHSHNPHCVKLDPRAVKCVFIGSQWMLLFMKYNHSLLALHFRGRVIQKCHQDVIESLSIPIQVVTKLTLVPEQVQLSELECKFGETLERYKVRLVAKRYTQTYKIDYEETFAPVAKMNMVRVILSLAALFGWNLQQFVVKNAFFHGDLEEVYMEISLGFYSHNEKNKSLRVWFERFAQVIISLGYRQSQGNHTLFIKHSPNGKLTLLVYIDNMIVTGDDEIEKLTLKEKLATKFEMKELGKLKYFLEIEVAYSKQGIFISQMKNVLDLLKETGKLGCKTSRVPIEQNHRIECEESPTIEKFQYQRLVGILIYLSHSRSDIAYAISVVSQFMHDPKERHRSKKQNVVARSSAEAEFRAMPHGICEGFITHNPFQHDKTKYIEIDKHFLNEKLNSGLVVTTDIPTRFQVANVVTKGLPAARFQELNSKLGMSDKSSFPFSTERGEAPEFSSDHSESNVVTALQHNVNPNSFVGPGLVTSNQHSKDKLKNAPSSYRNTNGFTEDSSLSNDESSTAVSTSSCTKRVVVYSRKTNVKIEDGGTILPFSDDKW</sequence>
<dbReference type="SUPFAM" id="SSF56672">
    <property type="entry name" value="DNA/RNA polymerases"/>
    <property type="match status" value="1"/>
</dbReference>
<dbReference type="InterPro" id="IPR012337">
    <property type="entry name" value="RNaseH-like_sf"/>
</dbReference>
<evidence type="ECO:0000256" key="1">
    <source>
        <dbReference type="SAM" id="MobiDB-lite"/>
    </source>
</evidence>
<dbReference type="PANTHER" id="PTHR11439">
    <property type="entry name" value="GAG-POL-RELATED RETROTRANSPOSON"/>
    <property type="match status" value="1"/>
</dbReference>
<feature type="region of interest" description="Disordered" evidence="1">
    <location>
        <begin position="546"/>
        <end position="589"/>
    </location>
</feature>
<dbReference type="SUPFAM" id="SSF53098">
    <property type="entry name" value="Ribonuclease H-like"/>
    <property type="match status" value="1"/>
</dbReference>
<dbReference type="InterPro" id="IPR036397">
    <property type="entry name" value="RNaseH_sf"/>
</dbReference>